<dbReference type="Gene3D" id="3.40.50.11660">
    <property type="entry name" value="Glycosyl transferase family 10, C-terminal domain"/>
    <property type="match status" value="1"/>
</dbReference>
<dbReference type="GO" id="GO:0032580">
    <property type="term" value="C:Golgi cisterna membrane"/>
    <property type="evidence" value="ECO:0007669"/>
    <property type="project" value="UniProtKB-SubCell"/>
</dbReference>
<feature type="compositionally biased region" description="Basic and acidic residues" evidence="13">
    <location>
        <begin position="88"/>
        <end position="100"/>
    </location>
</feature>
<keyword evidence="9" id="KW-0472">Membrane</keyword>
<evidence type="ECO:0000256" key="2">
    <source>
        <dbReference type="ARBA" id="ARBA00004922"/>
    </source>
</evidence>
<keyword evidence="5 12" id="KW-0808">Transferase</keyword>
<feature type="compositionally biased region" description="Low complexity" evidence="13">
    <location>
        <begin position="37"/>
        <end position="48"/>
    </location>
</feature>
<evidence type="ECO:0000256" key="11">
    <source>
        <dbReference type="ARBA" id="ARBA00037847"/>
    </source>
</evidence>
<keyword evidence="10" id="KW-0325">Glycoprotein</keyword>
<dbReference type="EC" id="2.4.1.-" evidence="12"/>
<keyword evidence="12" id="KW-0333">Golgi apparatus</keyword>
<evidence type="ECO:0000256" key="5">
    <source>
        <dbReference type="ARBA" id="ARBA00022679"/>
    </source>
</evidence>
<dbReference type="UniPathway" id="UPA00378"/>
<keyword evidence="7" id="KW-0735">Signal-anchor</keyword>
<feature type="region of interest" description="Disordered" evidence="13">
    <location>
        <begin position="37"/>
        <end position="58"/>
    </location>
</feature>
<evidence type="ECO:0000256" key="9">
    <source>
        <dbReference type="ARBA" id="ARBA00023136"/>
    </source>
</evidence>
<evidence type="ECO:0000256" key="10">
    <source>
        <dbReference type="ARBA" id="ARBA00023180"/>
    </source>
</evidence>
<dbReference type="InterPro" id="IPR038577">
    <property type="entry name" value="GT10-like_C_sf"/>
</dbReference>
<comment type="subcellular location">
    <subcellularLocation>
        <location evidence="11">Endomembrane system</location>
        <topology evidence="11">Single-pass membrane protein</topology>
    </subcellularLocation>
    <subcellularLocation>
        <location evidence="12">Golgi apparatus</location>
        <location evidence="12">Golgi stack membrane</location>
        <topology evidence="12">Single-pass type II membrane protein</topology>
    </subcellularLocation>
    <subcellularLocation>
        <location evidence="1">Membrane</location>
        <topology evidence="1">Single-pass type II membrane protein</topology>
    </subcellularLocation>
</comment>
<keyword evidence="6 12" id="KW-0812">Transmembrane</keyword>
<dbReference type="AlphaFoldDB" id="F2DFB6"/>
<evidence type="ECO:0000256" key="12">
    <source>
        <dbReference type="RuleBase" id="RU003832"/>
    </source>
</evidence>
<feature type="region of interest" description="Disordered" evidence="13">
    <location>
        <begin position="74"/>
        <end position="100"/>
    </location>
</feature>
<dbReference type="PANTHER" id="PTHR11929">
    <property type="entry name" value="ALPHA- 1,3 -FUCOSYLTRANSFERASE"/>
    <property type="match status" value="1"/>
</dbReference>
<proteinExistence type="evidence at transcript level"/>
<evidence type="ECO:0000256" key="13">
    <source>
        <dbReference type="SAM" id="MobiDB-lite"/>
    </source>
</evidence>
<dbReference type="GO" id="GO:0008417">
    <property type="term" value="F:fucosyltransferase activity"/>
    <property type="evidence" value="ECO:0007669"/>
    <property type="project" value="InterPro"/>
</dbReference>
<dbReference type="FunFam" id="3.40.50.11660:FF:000002">
    <property type="entry name" value="Alpha-(1,3)-fucosyltransferase"/>
    <property type="match status" value="1"/>
</dbReference>
<organism evidence="15">
    <name type="scientific">Hordeum vulgare subsp. vulgare</name>
    <name type="common">Domesticated barley</name>
    <dbReference type="NCBI Taxonomy" id="112509"/>
    <lineage>
        <taxon>Eukaryota</taxon>
        <taxon>Viridiplantae</taxon>
        <taxon>Streptophyta</taxon>
        <taxon>Embryophyta</taxon>
        <taxon>Tracheophyta</taxon>
        <taxon>Spermatophyta</taxon>
        <taxon>Magnoliopsida</taxon>
        <taxon>Liliopsida</taxon>
        <taxon>Poales</taxon>
        <taxon>Poaceae</taxon>
        <taxon>BOP clade</taxon>
        <taxon>Pooideae</taxon>
        <taxon>Triticodae</taxon>
        <taxon>Triticeae</taxon>
        <taxon>Hordeinae</taxon>
        <taxon>Hordeum</taxon>
    </lineage>
</organism>
<dbReference type="InterPro" id="IPR055270">
    <property type="entry name" value="Glyco_tran_10_C"/>
</dbReference>
<evidence type="ECO:0000256" key="6">
    <source>
        <dbReference type="ARBA" id="ARBA00022692"/>
    </source>
</evidence>
<keyword evidence="4 12" id="KW-0328">Glycosyltransferase</keyword>
<sequence>MKLFSRRFKGYLTILLIFFLFSYALLNYVNISNGGLSNNNNNNNNNGKNNKKPSDTNKQVDDLEFVKKVLRNTNESVKLDQQQQQEPQEVKKDNDDNSNNEVKRFYAIDGNGRGSINREVLKCSPRIEVEVVNSDYSRADFTYFLDMVPHRSNMDAIVDPKKKRHYYMVYAMESEPHSGGGSTWTNADFYMWYNLDLSFPEPATYFDVHSHLPDLLAPPRVEFEQKSSGDLAQLVWVLSNCNAFNRRESFVKRLMELISVDSYGFCLRNKDTHTSQRMQGNAELFTKYKFVIAIENSNCDGYVTEKLVHAVASGSIPIVAGRDNKPNYMNFMPNNSFINIYDYKTPEDLVAHLKKVASSKDEYEKYIWFKRKHNYTREQLQKMSLPEQIELAKSILGYEKERTFFDGLILKEKSENKLCKIARYLASTPSNVVEEEIKKKRRNRPDTSEACLPHGNLAKDFGL</sequence>
<evidence type="ECO:0000256" key="1">
    <source>
        <dbReference type="ARBA" id="ARBA00004606"/>
    </source>
</evidence>
<keyword evidence="8" id="KW-1133">Transmembrane helix</keyword>
<dbReference type="EMBL" id="AK362583">
    <property type="protein sequence ID" value="BAJ93787.1"/>
    <property type="molecule type" value="mRNA"/>
</dbReference>
<evidence type="ECO:0000259" key="14">
    <source>
        <dbReference type="Pfam" id="PF00852"/>
    </source>
</evidence>
<dbReference type="PANTHER" id="PTHR11929:SF194">
    <property type="entry name" value="ALPHA-(1,3)-FUCOSYLTRANSFERASE 10"/>
    <property type="match status" value="1"/>
</dbReference>
<protein>
    <recommendedName>
        <fullName evidence="12">Fucosyltransferase</fullName>
        <ecNumber evidence="12">2.4.1.-</ecNumber>
    </recommendedName>
</protein>
<evidence type="ECO:0000313" key="15">
    <source>
        <dbReference type="EMBL" id="BAJ93787.1"/>
    </source>
</evidence>
<comment type="similarity">
    <text evidence="3 12">Belongs to the glycosyltransferase 10 family.</text>
</comment>
<dbReference type="Pfam" id="PF00852">
    <property type="entry name" value="Glyco_transf_10"/>
    <property type="match status" value="1"/>
</dbReference>
<evidence type="ECO:0000256" key="8">
    <source>
        <dbReference type="ARBA" id="ARBA00022989"/>
    </source>
</evidence>
<evidence type="ECO:0000256" key="4">
    <source>
        <dbReference type="ARBA" id="ARBA00022676"/>
    </source>
</evidence>
<feature type="domain" description="Fucosyltransferase C-terminal" evidence="14">
    <location>
        <begin position="234"/>
        <end position="382"/>
    </location>
</feature>
<accession>F2DFB6</accession>
<comment type="pathway">
    <text evidence="2">Protein modification; protein glycosylation.</text>
</comment>
<evidence type="ECO:0000256" key="3">
    <source>
        <dbReference type="ARBA" id="ARBA00008919"/>
    </source>
</evidence>
<reference evidence="15" key="1">
    <citation type="journal article" date="2011" name="Plant Physiol.">
        <title>Comprehensive sequence analysis of 24,783 barley full-length cDNAs derived from 12 clone libraries.</title>
        <authorList>
            <person name="Matsumoto T."/>
            <person name="Tanaka T."/>
            <person name="Sakai H."/>
            <person name="Amano N."/>
            <person name="Kanamori H."/>
            <person name="Kurita K."/>
            <person name="Kikuta A."/>
            <person name="Kamiya K."/>
            <person name="Yamamoto M."/>
            <person name="Ikawa H."/>
            <person name="Fujii N."/>
            <person name="Hori K."/>
            <person name="Itoh T."/>
            <person name="Sato K."/>
        </authorList>
    </citation>
    <scope>NUCLEOTIDE SEQUENCE</scope>
    <source>
        <tissue evidence="15">Shoot and root</tissue>
    </source>
</reference>
<dbReference type="InterPro" id="IPR001503">
    <property type="entry name" value="Glyco_trans_10"/>
</dbReference>
<evidence type="ECO:0000256" key="7">
    <source>
        <dbReference type="ARBA" id="ARBA00022968"/>
    </source>
</evidence>
<dbReference type="SUPFAM" id="SSF53756">
    <property type="entry name" value="UDP-Glycosyltransferase/glycogen phosphorylase"/>
    <property type="match status" value="1"/>
</dbReference>
<name>F2DFB6_HORVV</name>